<name>A0ABV6WXP3_9ACTN</name>
<proteinExistence type="predicted"/>
<dbReference type="Gene3D" id="1.10.10.10">
    <property type="entry name" value="Winged helix-like DNA-binding domain superfamily/Winged helix DNA-binding domain"/>
    <property type="match status" value="1"/>
</dbReference>
<dbReference type="InterPro" id="IPR036390">
    <property type="entry name" value="WH_DNA-bd_sf"/>
</dbReference>
<reference evidence="5 6" key="1">
    <citation type="submission" date="2024-09" db="EMBL/GenBank/DDBJ databases">
        <authorList>
            <person name="Lee S.D."/>
        </authorList>
    </citation>
    <scope>NUCLEOTIDE SEQUENCE [LARGE SCALE GENOMIC DNA]</scope>
    <source>
        <strain evidence="5 6">N1-3</strain>
    </source>
</reference>
<dbReference type="PANTHER" id="PTHR38465:SF2">
    <property type="entry name" value="HTH-TYPE TRANSCRIPTIONAL REGULATOR MMPR5"/>
    <property type="match status" value="1"/>
</dbReference>
<dbReference type="RefSeq" id="WP_380550149.1">
    <property type="nucleotide sequence ID" value="NZ_JBHEZY010000002.1"/>
</dbReference>
<evidence type="ECO:0000259" key="4">
    <source>
        <dbReference type="Pfam" id="PF12802"/>
    </source>
</evidence>
<evidence type="ECO:0000256" key="1">
    <source>
        <dbReference type="ARBA" id="ARBA00023015"/>
    </source>
</evidence>
<evidence type="ECO:0000313" key="6">
    <source>
        <dbReference type="Proteomes" id="UP001592530"/>
    </source>
</evidence>
<dbReference type="SUPFAM" id="SSF46785">
    <property type="entry name" value="Winged helix' DNA-binding domain"/>
    <property type="match status" value="1"/>
</dbReference>
<dbReference type="PANTHER" id="PTHR38465">
    <property type="entry name" value="HTH-TYPE TRANSCRIPTIONAL REGULATOR MJ1563-RELATED"/>
    <property type="match status" value="1"/>
</dbReference>
<gene>
    <name evidence="5" type="ORF">ACEZDB_07485</name>
</gene>
<comment type="caution">
    <text evidence="5">The sequence shown here is derived from an EMBL/GenBank/DDBJ whole genome shotgun (WGS) entry which is preliminary data.</text>
</comment>
<keyword evidence="1" id="KW-0805">Transcription regulation</keyword>
<dbReference type="InterPro" id="IPR052362">
    <property type="entry name" value="HTH-GbsR_regulator"/>
</dbReference>
<keyword evidence="3" id="KW-0804">Transcription</keyword>
<dbReference type="EMBL" id="JBHEZY010000002">
    <property type="protein sequence ID" value="MFC1430507.1"/>
    <property type="molecule type" value="Genomic_DNA"/>
</dbReference>
<protein>
    <submittedName>
        <fullName evidence="5">GbsR/MarR family transcriptional regulator</fullName>
    </submittedName>
</protein>
<evidence type="ECO:0000256" key="3">
    <source>
        <dbReference type="ARBA" id="ARBA00023163"/>
    </source>
</evidence>
<feature type="domain" description="HTH marR-type" evidence="4">
    <location>
        <begin position="23"/>
        <end position="83"/>
    </location>
</feature>
<dbReference type="Gene3D" id="1.10.287.160">
    <property type="entry name" value="HR1 repeat"/>
    <property type="match status" value="1"/>
</dbReference>
<evidence type="ECO:0000313" key="5">
    <source>
        <dbReference type="EMBL" id="MFC1430507.1"/>
    </source>
</evidence>
<dbReference type="Pfam" id="PF12802">
    <property type="entry name" value="MarR_2"/>
    <property type="match status" value="1"/>
</dbReference>
<dbReference type="InterPro" id="IPR000835">
    <property type="entry name" value="HTH_MarR-typ"/>
</dbReference>
<accession>A0ABV6WXP3</accession>
<keyword evidence="2" id="KW-0238">DNA-binding</keyword>
<organism evidence="5 6">
    <name type="scientific">Streptacidiphilus alkalitolerans</name>
    <dbReference type="NCBI Taxonomy" id="3342712"/>
    <lineage>
        <taxon>Bacteria</taxon>
        <taxon>Bacillati</taxon>
        <taxon>Actinomycetota</taxon>
        <taxon>Actinomycetes</taxon>
        <taxon>Kitasatosporales</taxon>
        <taxon>Streptomycetaceae</taxon>
        <taxon>Streptacidiphilus</taxon>
    </lineage>
</organism>
<dbReference type="Proteomes" id="UP001592530">
    <property type="component" value="Unassembled WGS sequence"/>
</dbReference>
<sequence length="166" mass="18328">MASDPEALRAFIDRFATVLCDSGFPPMPARVFVGLLSADSGRLTAAELGELLRVSPAAVSGAVRYLAQLNLVGREREPGSRRERYRVYDDIWYEAALRRDQVLARWESSLDEGMEVLGADTPAGHRLGESLAFFAFLRQEMPVLLERWHQVRAALPSAQPAGADQA</sequence>
<dbReference type="InterPro" id="IPR036388">
    <property type="entry name" value="WH-like_DNA-bd_sf"/>
</dbReference>
<evidence type="ECO:0000256" key="2">
    <source>
        <dbReference type="ARBA" id="ARBA00023125"/>
    </source>
</evidence>